<comment type="caution">
    <text evidence="2">The sequence shown here is derived from an EMBL/GenBank/DDBJ whole genome shotgun (WGS) entry which is preliminary data.</text>
</comment>
<dbReference type="PANTHER" id="PTHR37299">
    <property type="entry name" value="TRANSCRIPTIONAL REGULATOR-RELATED"/>
    <property type="match status" value="1"/>
</dbReference>
<dbReference type="SMART" id="SM00850">
    <property type="entry name" value="LytTR"/>
    <property type="match status" value="1"/>
</dbReference>
<dbReference type="PROSITE" id="PS50930">
    <property type="entry name" value="HTH_LYTTR"/>
    <property type="match status" value="1"/>
</dbReference>
<dbReference type="InterPro" id="IPR046947">
    <property type="entry name" value="LytR-like"/>
</dbReference>
<proteinExistence type="predicted"/>
<feature type="domain" description="HTH LytTR-type" evidence="1">
    <location>
        <begin position="40"/>
        <end position="144"/>
    </location>
</feature>
<gene>
    <name evidence="2" type="ORF">J2Z43_001905</name>
</gene>
<protein>
    <submittedName>
        <fullName evidence="2">DNA-binding LytR/AlgR family response regulator</fullName>
    </submittedName>
</protein>
<dbReference type="InterPro" id="IPR007492">
    <property type="entry name" value="LytTR_DNA-bd_dom"/>
</dbReference>
<dbReference type="EMBL" id="JAGGJX010000003">
    <property type="protein sequence ID" value="MBP1855510.1"/>
    <property type="molecule type" value="Genomic_DNA"/>
</dbReference>
<keyword evidence="3" id="KW-1185">Reference proteome</keyword>
<dbReference type="GO" id="GO:0003677">
    <property type="term" value="F:DNA binding"/>
    <property type="evidence" value="ECO:0007669"/>
    <property type="project" value="UniProtKB-KW"/>
</dbReference>
<organism evidence="2 3">
    <name type="scientific">Metaclostridioides mangenotii</name>
    <dbReference type="NCBI Taxonomy" id="1540"/>
    <lineage>
        <taxon>Bacteria</taxon>
        <taxon>Bacillati</taxon>
        <taxon>Bacillota</taxon>
        <taxon>Clostridia</taxon>
        <taxon>Peptostreptococcales</taxon>
        <taxon>Peptostreptococcaceae</taxon>
        <taxon>Metaclostridioides</taxon>
    </lineage>
</organism>
<name>A0ABS4EC46_9FIRM</name>
<keyword evidence="2" id="KW-0238">DNA-binding</keyword>
<dbReference type="Pfam" id="PF04397">
    <property type="entry name" value="LytTR"/>
    <property type="match status" value="1"/>
</dbReference>
<evidence type="ECO:0000313" key="2">
    <source>
        <dbReference type="EMBL" id="MBP1855510.1"/>
    </source>
</evidence>
<accession>A0ABS4EC46</accession>
<sequence>MKIIVEHTSCEENKIILQCAHLDDEMIDILAFLKDRTTKLVAHRDGEVFMLMPDEIFYAETLDGKTILYTEDDIFDSQDSLAHLENKYTDMGYIRIGKSQLVNLKYIKKLRSMSNRRIEVTLKTDEKLIVSRHYVQEFKSKLGIV</sequence>
<dbReference type="Proteomes" id="UP000767291">
    <property type="component" value="Unassembled WGS sequence"/>
</dbReference>
<dbReference type="Gene3D" id="2.40.50.1020">
    <property type="entry name" value="LytTr DNA-binding domain"/>
    <property type="match status" value="1"/>
</dbReference>
<evidence type="ECO:0000259" key="1">
    <source>
        <dbReference type="PROSITE" id="PS50930"/>
    </source>
</evidence>
<dbReference type="RefSeq" id="WP_209456934.1">
    <property type="nucleotide sequence ID" value="NZ_BAAACS010000011.1"/>
</dbReference>
<evidence type="ECO:0000313" key="3">
    <source>
        <dbReference type="Proteomes" id="UP000767291"/>
    </source>
</evidence>
<dbReference type="PANTHER" id="PTHR37299:SF1">
    <property type="entry name" value="STAGE 0 SPORULATION PROTEIN A HOMOLOG"/>
    <property type="match status" value="1"/>
</dbReference>
<reference evidence="2 3" key="1">
    <citation type="submission" date="2021-03" db="EMBL/GenBank/DDBJ databases">
        <title>Genomic Encyclopedia of Type Strains, Phase IV (KMG-IV): sequencing the most valuable type-strain genomes for metagenomic binning, comparative biology and taxonomic classification.</title>
        <authorList>
            <person name="Goeker M."/>
        </authorList>
    </citation>
    <scope>NUCLEOTIDE SEQUENCE [LARGE SCALE GENOMIC DNA]</scope>
    <source>
        <strain evidence="2 3">DSM 1289</strain>
    </source>
</reference>